<proteinExistence type="predicted"/>
<feature type="domain" description="UBC core" evidence="14">
    <location>
        <begin position="23"/>
        <end position="167"/>
    </location>
</feature>
<sequence>MYSIWGKKSKEAEAEKKKPRTTAAQIRVQKDLAELDIPDTIQLDFPDPSNILNFNISIHPDEGFYKGGVFKFTFSISNNYPHEPPKVLCIQKIYHPNIDLEGNICLNILREDWKPVLSLQAVLVGLQYLFLEPNADDPLNKVAAEVLRDNRRLFENNLLWSPLQDGHLQQKTHLLQAPFYAIHFSILYFDKHKNLDFIFFLVNHSTLYDLNTRLWNNNRTILDLAYLLGHQSIIDLLIKRGLSNEFNTLKKTEQQYFRKGLVKENKKKVLLTGEQQQQGKRQQIEVAQLVKRSAVKNNPLYRKLEKVSTINKHTPPPCLTEDESSSEEELQFYGNSIQNTSKENSLDSSDSDDDDETVEHKAITVFRALRPVYKATLFNKEEETANDPTSSTTLVENCYLNNNRMPRKIDDENRRREIKRQSGSQKAAWTMSISSWAAMLDREFNLNGLNSLTEESTIPLKLDNGDLKLNNGSKDNSTSSQMENTIPKRESSMPTEHHKDVFSAGPSQKKVTRHEKEIRSTMVHSIPPHLLKQGYGRLYLHINSIQDILLPLPKDRTFIRCVISDGQFEYMSRYEVLSQNIHFDHECVIDTHPDMIITLSLHVRPDYMIKPRKPLSRLFTSRKKKKESLSGYVNKEDGAIGQAQFALADMVSACTEIDYEAGFSCFNAWYSKSFKERHRQKKKDQDVLKVVGNFNLDDL</sequence>
<accession>A0A9P7CGJ6</accession>
<organism evidence="15 16">
    <name type="scientific">Rhizopus oryzae</name>
    <name type="common">Mucormycosis agent</name>
    <name type="synonym">Rhizopus arrhizus var. delemar</name>
    <dbReference type="NCBI Taxonomy" id="64495"/>
    <lineage>
        <taxon>Eukaryota</taxon>
        <taxon>Fungi</taxon>
        <taxon>Fungi incertae sedis</taxon>
        <taxon>Mucoromycota</taxon>
        <taxon>Mucoromycotina</taxon>
        <taxon>Mucoromycetes</taxon>
        <taxon>Mucorales</taxon>
        <taxon>Mucorineae</taxon>
        <taxon>Rhizopodaceae</taxon>
        <taxon>Rhizopus</taxon>
    </lineage>
</organism>
<evidence type="ECO:0000256" key="7">
    <source>
        <dbReference type="ARBA" id="ARBA00044047"/>
    </source>
</evidence>
<dbReference type="EC" id="2.3.2.34" evidence="7"/>
<dbReference type="InterPro" id="IPR016135">
    <property type="entry name" value="UBQ-conjugating_enzyme/RWD"/>
</dbReference>
<evidence type="ECO:0000256" key="3">
    <source>
        <dbReference type="ARBA" id="ARBA00022741"/>
    </source>
</evidence>
<feature type="region of interest" description="Disordered" evidence="13">
    <location>
        <begin position="306"/>
        <end position="357"/>
    </location>
</feature>
<dbReference type="CDD" id="cd23794">
    <property type="entry name" value="UBCc_UBE2F_UBE2M"/>
    <property type="match status" value="1"/>
</dbReference>
<comment type="caution">
    <text evidence="15">The sequence shown here is derived from an EMBL/GenBank/DDBJ whole genome shotgun (WGS) entry which is preliminary data.</text>
</comment>
<dbReference type="Proteomes" id="UP000717996">
    <property type="component" value="Unassembled WGS sequence"/>
</dbReference>
<dbReference type="InterPro" id="IPR050113">
    <property type="entry name" value="Ub_conjugating_enzyme"/>
</dbReference>
<evidence type="ECO:0000256" key="13">
    <source>
        <dbReference type="SAM" id="MobiDB-lite"/>
    </source>
</evidence>
<evidence type="ECO:0000259" key="14">
    <source>
        <dbReference type="PROSITE" id="PS50127"/>
    </source>
</evidence>
<evidence type="ECO:0000313" key="15">
    <source>
        <dbReference type="EMBL" id="KAG1551850.1"/>
    </source>
</evidence>
<feature type="compositionally biased region" description="Polar residues" evidence="13">
    <location>
        <begin position="333"/>
        <end position="343"/>
    </location>
</feature>
<dbReference type="InterPro" id="IPR023313">
    <property type="entry name" value="UBQ-conjugating_AS"/>
</dbReference>
<feature type="compositionally biased region" description="Acidic residues" evidence="13">
    <location>
        <begin position="320"/>
        <end position="330"/>
    </location>
</feature>
<feature type="region of interest" description="Disordered" evidence="13">
    <location>
        <begin position="469"/>
        <end position="511"/>
    </location>
</feature>
<evidence type="ECO:0000256" key="8">
    <source>
        <dbReference type="ARBA" id="ARBA00044084"/>
    </source>
</evidence>
<comment type="pathway">
    <text evidence="1">Protein modification; protein neddylation.</text>
</comment>
<gene>
    <name evidence="15" type="ORF">G6F51_001581</name>
</gene>
<feature type="region of interest" description="Disordered" evidence="13">
    <location>
        <begin position="1"/>
        <end position="21"/>
    </location>
</feature>
<evidence type="ECO:0000256" key="9">
    <source>
        <dbReference type="ARBA" id="ARBA00044092"/>
    </source>
</evidence>
<keyword evidence="4" id="KW-0833">Ubl conjugation pathway</keyword>
<dbReference type="GO" id="GO:0061654">
    <property type="term" value="F:NEDD8 conjugating enzyme activity"/>
    <property type="evidence" value="ECO:0007669"/>
    <property type="project" value="UniProtKB-EC"/>
</dbReference>
<protein>
    <recommendedName>
        <fullName evidence="9">NEDD8-conjugating enzyme UBC12</fullName>
        <ecNumber evidence="7">2.3.2.34</ecNumber>
    </recommendedName>
    <alternativeName>
        <fullName evidence="8">NEDD8-conjugating enzyme Ubc12</fullName>
    </alternativeName>
    <alternativeName>
        <fullName evidence="10">RUB1-conjugating enzyme</fullName>
    </alternativeName>
    <alternativeName>
        <fullName evidence="11">Ubiquitin carrier protein 12</fullName>
    </alternativeName>
</protein>
<comment type="catalytic activity">
    <reaction evidence="6">
        <text>[E1 NEDD8-activating enzyme]-S-[NEDD8 protein]-yl-L-cysteine + [E2 NEDD8-conjugating enzyme]-L-cysteine = [E1 NEDD8-activating enzyme]-L-cysteine + [E2 NEDD8-conjugating enzyme]-S-[NEDD8-protein]-yl-L-cysteine.</text>
        <dbReference type="EC" id="2.3.2.34"/>
    </reaction>
</comment>
<evidence type="ECO:0000256" key="11">
    <source>
        <dbReference type="ARBA" id="ARBA00044315"/>
    </source>
</evidence>
<dbReference type="PROSITE" id="PS00183">
    <property type="entry name" value="UBC_1"/>
    <property type="match status" value="1"/>
</dbReference>
<evidence type="ECO:0000256" key="10">
    <source>
        <dbReference type="ARBA" id="ARBA00044279"/>
    </source>
</evidence>
<dbReference type="OrthoDB" id="10249039at2759"/>
<evidence type="ECO:0000256" key="5">
    <source>
        <dbReference type="ARBA" id="ARBA00022840"/>
    </source>
</evidence>
<dbReference type="FunFam" id="3.10.110.10:FF:000005">
    <property type="entry name" value="NEDD8-conjugating enzyme Ubc12"/>
    <property type="match status" value="1"/>
</dbReference>
<evidence type="ECO:0000256" key="6">
    <source>
        <dbReference type="ARBA" id="ARBA00043698"/>
    </source>
</evidence>
<evidence type="ECO:0000256" key="12">
    <source>
        <dbReference type="PROSITE-ProRule" id="PRU10133"/>
    </source>
</evidence>
<reference evidence="15" key="1">
    <citation type="journal article" date="2020" name="Microb. Genom.">
        <title>Genetic diversity of clinical and environmental Mucorales isolates obtained from an investigation of mucormycosis cases among solid organ transplant recipients.</title>
        <authorList>
            <person name="Nguyen M.H."/>
            <person name="Kaul D."/>
            <person name="Muto C."/>
            <person name="Cheng S.J."/>
            <person name="Richter R.A."/>
            <person name="Bruno V.M."/>
            <person name="Liu G."/>
            <person name="Beyhan S."/>
            <person name="Sundermann A.J."/>
            <person name="Mounaud S."/>
            <person name="Pasculle A.W."/>
            <person name="Nierman W.C."/>
            <person name="Driscoll E."/>
            <person name="Cumbie R."/>
            <person name="Clancy C.J."/>
            <person name="Dupont C.L."/>
        </authorList>
    </citation>
    <scope>NUCLEOTIDE SEQUENCE</scope>
    <source>
        <strain evidence="15">GL16</strain>
    </source>
</reference>
<dbReference type="SMART" id="SM00212">
    <property type="entry name" value="UBCc"/>
    <property type="match status" value="1"/>
</dbReference>
<dbReference type="InterPro" id="IPR000608">
    <property type="entry name" value="UBC"/>
</dbReference>
<dbReference type="GO" id="GO:0005524">
    <property type="term" value="F:ATP binding"/>
    <property type="evidence" value="ECO:0007669"/>
    <property type="project" value="UniProtKB-KW"/>
</dbReference>
<dbReference type="SUPFAM" id="SSF54495">
    <property type="entry name" value="UBC-like"/>
    <property type="match status" value="1"/>
</dbReference>
<evidence type="ECO:0000256" key="2">
    <source>
        <dbReference type="ARBA" id="ARBA00022679"/>
    </source>
</evidence>
<dbReference type="PANTHER" id="PTHR24067">
    <property type="entry name" value="UBIQUITIN-CONJUGATING ENZYME E2"/>
    <property type="match status" value="1"/>
</dbReference>
<name>A0A9P7CGJ6_RHIOR</name>
<evidence type="ECO:0000256" key="4">
    <source>
        <dbReference type="ARBA" id="ARBA00022786"/>
    </source>
</evidence>
<dbReference type="Gene3D" id="3.10.110.10">
    <property type="entry name" value="Ubiquitin Conjugating Enzyme"/>
    <property type="match status" value="1"/>
</dbReference>
<dbReference type="AlphaFoldDB" id="A0A9P7CGJ6"/>
<feature type="compositionally biased region" description="Polar residues" evidence="13">
    <location>
        <begin position="473"/>
        <end position="484"/>
    </location>
</feature>
<dbReference type="Pfam" id="PF00179">
    <property type="entry name" value="UQ_con"/>
    <property type="match status" value="1"/>
</dbReference>
<keyword evidence="3" id="KW-0547">Nucleotide-binding</keyword>
<feature type="compositionally biased region" description="Basic and acidic residues" evidence="13">
    <location>
        <begin position="486"/>
        <end position="501"/>
    </location>
</feature>
<dbReference type="EMBL" id="JAANIT010000121">
    <property type="protein sequence ID" value="KAG1551850.1"/>
    <property type="molecule type" value="Genomic_DNA"/>
</dbReference>
<feature type="active site" description="Glycyl thioester intermediate" evidence="12">
    <location>
        <position position="105"/>
    </location>
</feature>
<evidence type="ECO:0000256" key="1">
    <source>
        <dbReference type="ARBA" id="ARBA00005032"/>
    </source>
</evidence>
<keyword evidence="5" id="KW-0067">ATP-binding</keyword>
<keyword evidence="2" id="KW-0808">Transferase</keyword>
<dbReference type="PROSITE" id="PS50127">
    <property type="entry name" value="UBC_2"/>
    <property type="match status" value="1"/>
</dbReference>
<evidence type="ECO:0000313" key="16">
    <source>
        <dbReference type="Proteomes" id="UP000717996"/>
    </source>
</evidence>